<protein>
    <recommendedName>
        <fullName evidence="10">Ral GTPase-activating protein subunit beta</fullName>
    </recommendedName>
</protein>
<evidence type="ECO:0000256" key="3">
    <source>
        <dbReference type="ARBA" id="ARBA00022737"/>
    </source>
</evidence>
<evidence type="ECO:0000256" key="5">
    <source>
        <dbReference type="SAM" id="MobiDB-lite"/>
    </source>
</evidence>
<dbReference type="InterPro" id="IPR039930">
    <property type="entry name" value="RALGAPB"/>
</dbReference>
<feature type="region of interest" description="Disordered" evidence="5">
    <location>
        <begin position="437"/>
        <end position="469"/>
    </location>
</feature>
<evidence type="ECO:0000256" key="1">
    <source>
        <dbReference type="ARBA" id="ARBA00022468"/>
    </source>
</evidence>
<dbReference type="SUPFAM" id="SSF111347">
    <property type="entry name" value="Rap/Ran-GAP"/>
    <property type="match status" value="1"/>
</dbReference>
<evidence type="ECO:0000256" key="4">
    <source>
        <dbReference type="ARBA" id="ARBA00022837"/>
    </source>
</evidence>
<feature type="region of interest" description="Disordered" evidence="5">
    <location>
        <begin position="1121"/>
        <end position="1144"/>
    </location>
</feature>
<feature type="compositionally biased region" description="Polar residues" evidence="5">
    <location>
        <begin position="1330"/>
        <end position="1341"/>
    </location>
</feature>
<feature type="domain" description="EF-hand" evidence="7">
    <location>
        <begin position="1549"/>
        <end position="1584"/>
    </location>
</feature>
<organism evidence="8 9">
    <name type="scientific">Cloeon dipterum</name>
    <dbReference type="NCBI Taxonomy" id="197152"/>
    <lineage>
        <taxon>Eukaryota</taxon>
        <taxon>Metazoa</taxon>
        <taxon>Ecdysozoa</taxon>
        <taxon>Arthropoda</taxon>
        <taxon>Hexapoda</taxon>
        <taxon>Insecta</taxon>
        <taxon>Pterygota</taxon>
        <taxon>Palaeoptera</taxon>
        <taxon>Ephemeroptera</taxon>
        <taxon>Pisciforma</taxon>
        <taxon>Baetidae</taxon>
        <taxon>Cloeon</taxon>
    </lineage>
</organism>
<keyword evidence="4" id="KW-0106">Calcium</keyword>
<name>A0A8S1CBX6_9INSE</name>
<feature type="domain" description="Rap-GAP" evidence="6">
    <location>
        <begin position="1189"/>
        <end position="1427"/>
    </location>
</feature>
<evidence type="ECO:0008006" key="10">
    <source>
        <dbReference type="Google" id="ProtNLM"/>
    </source>
</evidence>
<evidence type="ECO:0000256" key="2">
    <source>
        <dbReference type="ARBA" id="ARBA00022723"/>
    </source>
</evidence>
<feature type="region of interest" description="Disordered" evidence="5">
    <location>
        <begin position="1046"/>
        <end position="1070"/>
    </location>
</feature>
<dbReference type="PROSITE" id="PS00018">
    <property type="entry name" value="EF_HAND_1"/>
    <property type="match status" value="3"/>
</dbReference>
<dbReference type="CDD" id="cd00051">
    <property type="entry name" value="EFh"/>
    <property type="match status" value="1"/>
</dbReference>
<feature type="region of interest" description="Disordered" evidence="5">
    <location>
        <begin position="1317"/>
        <end position="1347"/>
    </location>
</feature>
<dbReference type="Pfam" id="PF13499">
    <property type="entry name" value="EF-hand_7"/>
    <property type="match status" value="2"/>
</dbReference>
<dbReference type="EMBL" id="CADEPI010000021">
    <property type="protein sequence ID" value="CAB3365597.1"/>
    <property type="molecule type" value="Genomic_DNA"/>
</dbReference>
<dbReference type="FunFam" id="1.10.238.10:FF:000181">
    <property type="entry name" value="CALML5 isoform 1"/>
    <property type="match status" value="1"/>
</dbReference>
<feature type="domain" description="EF-hand" evidence="7">
    <location>
        <begin position="1684"/>
        <end position="1714"/>
    </location>
</feature>
<sequence>MYSEWASLSPQIQNGSNENLSVLGKLPSAVGKEVAISVVKNLVTNLGLTTQPAEPSSLSSDKEVQWCMEVICYGLSLPLSEHDTIRDCVHVYCEWLSAMESVPKISVPKPICDDPNLYARKIIQHLHNLFVPRKGEEWSFLYMMEYGNYGTDTVNRQAVLCHRVLRTLQNMAHKSSRINQETWEALLFFLLAINDALLGPPTLKEDIGDQLCERVLSALFEVWLLACSKCFPPPPLWKTLRESCMRWRHRIALVEQWNRVCLALTARLLEFLYGPNFPELKISEEDAHLCPQNMSRDCIAQTWFRMVHTIGNPVELCQPQIVSQTPPFLQFAISSSNVVDPCQHPCLNVLPSIYLKAIKGVASQVDAFLGIAQPMELTDPEAEKKDQSRAGSTPSNSSSPTPPLQRRLAKSFSVAPSAMTKGIPKAALIGLTSSRSSTVHIPTTPNSGPPSASSITSIGSGSEPRPALAPARSRCNSILHTYGEWLFESAHIGYKSPYHVKTGAQPEGSVQRPSSLLLDKSGLSLPPKNPDLSDVPTNLTIDKFESGKAEAFGALCRIFCSKKTGEEILPVYLARFYLALKVGLQTPKDKTCGEVLSSILLNSADLFRCDLDGVNVLIPSVISALEVVMPEKDIKLRSGSVSKIELRRASIQLLLSLLSLPLHYQNLPIKELCPSTDKGNATHVTFALLKPRLMNILINALQAETDSVNCQMLLGGLMLSVQDSATMEESEKVLQPENTAGHESSSNLLSSGAAAACDNCSLADFPNISFTDVLADSAVGGVKFCFDYPKGLIRNSAHALFVRATYLVCHRLISSWRQDLNVSLAALELLSGLARTKIKETDALECKRAVKWLCDYISYQCSRPPPSHSKDLHSSIVAAFHCLSTWLVHHPDLLKEKENVMTVMEVVELGISGSKSQGKPGEPLKIKEDKELKPVSMRVRDAADSLLTIIMEQVGNVQNPCSPATTSSMLEEVSLIKYCKGEDVKKDKAVEWFRYFVIDNHILLALLEEPLGNDPDPVPTITAIVRNSFGRYLWHFELRDLPRSKMGLKTEEKDPGRPLPGRDKQKRAKKNIKFYPDSAERIPKCKMDGSIPSLDSCYSSDEDMVGHKMLGKLVDEAHTREQVTAKKEKSQPRHPNYECKPPPRKTEIQTSRLFLSSLGLINFDGEQGISEHPQLTVIDNKMSGFAADLELLDFMSPRTWDTVHLFYVRSKQTSAEQICNNVLKKDGVDPRFLLFLGSLGWPVDVYKHPGWTGHVATSWKLLERPRDLPPEDKNHGGSLFNGDHQVIYWADVSSELAFVVPTLKSRHLTETSAVHANPDITVPGRPLSAQGMSTDKPSRTLSLDLEKGPPNTASGVSLISGKDSPSAVRRRKAAMMDTKVVVLWVENFEDTFKPPIADLLSVTSTGLESGPLLRDRQDVFVIFLHPLESDLVRVKLQGPIGSKPLSFAIPLVDGMVASRRVIGNLVRQTALNICRRRRLENDAQHAPHVRRRLKIQDFTQRYKCEMNVPELCLHFTLALTSQTERKMQRAASVTSKKECETSRPINIENELQKLRTAFGLLDRDRDGRVTAGELQHMLTNLGINVSSDYLAELLTQASESGASLVNESEFLQWVTHIEAVTAAATESTSDATNSLASRLNSVSLDEEDVSEDLLAAFRVFDKDSNGFITRDELRTAMEIIGEPVTEKELSEMLSIADIDRDGRINYEEFAKLLS</sequence>
<dbReference type="InterPro" id="IPR018247">
    <property type="entry name" value="EF_Hand_1_Ca_BS"/>
</dbReference>
<dbReference type="InterPro" id="IPR011992">
    <property type="entry name" value="EF-hand-dom_pair"/>
</dbReference>
<dbReference type="PANTHER" id="PTHR21344">
    <property type="entry name" value="RAL GTPASE-ACTIVATING PROTEIN SUBUNIT BETA"/>
    <property type="match status" value="1"/>
</dbReference>
<dbReference type="PROSITE" id="PS50085">
    <property type="entry name" value="RAPGAP"/>
    <property type="match status" value="1"/>
</dbReference>
<dbReference type="InterPro" id="IPR046859">
    <property type="entry name" value="RGPA/RALGAPB_N"/>
</dbReference>
<comment type="caution">
    <text evidence="8">The sequence shown here is derived from an EMBL/GenBank/DDBJ whole genome shotgun (WGS) entry which is preliminary data.</text>
</comment>
<dbReference type="PANTHER" id="PTHR21344:SF1">
    <property type="entry name" value="RAL GTPASE-ACTIVATING PROTEIN SUBUNIT BETA"/>
    <property type="match status" value="1"/>
</dbReference>
<keyword evidence="1" id="KW-0343">GTPase activation</keyword>
<dbReference type="InterPro" id="IPR000331">
    <property type="entry name" value="Rap/Ran_GAP_dom"/>
</dbReference>
<dbReference type="SMART" id="SM00054">
    <property type="entry name" value="EFh"/>
    <property type="match status" value="3"/>
</dbReference>
<feature type="compositionally biased region" description="Basic and acidic residues" evidence="5">
    <location>
        <begin position="1046"/>
        <end position="1063"/>
    </location>
</feature>
<gene>
    <name evidence="8" type="ORF">CLODIP_2_CD05542</name>
</gene>
<keyword evidence="3" id="KW-0677">Repeat</keyword>
<feature type="compositionally biased region" description="Basic and acidic residues" evidence="5">
    <location>
        <begin position="1121"/>
        <end position="1137"/>
    </location>
</feature>
<dbReference type="GO" id="GO:0051056">
    <property type="term" value="P:regulation of small GTPase mediated signal transduction"/>
    <property type="evidence" value="ECO:0007669"/>
    <property type="project" value="InterPro"/>
</dbReference>
<feature type="compositionally biased region" description="Polar residues" evidence="5">
    <location>
        <begin position="437"/>
        <end position="446"/>
    </location>
</feature>
<evidence type="ECO:0000259" key="7">
    <source>
        <dbReference type="PROSITE" id="PS50222"/>
    </source>
</evidence>
<dbReference type="OrthoDB" id="10009983at2759"/>
<keyword evidence="9" id="KW-1185">Reference proteome</keyword>
<dbReference type="SUPFAM" id="SSF47473">
    <property type="entry name" value="EF-hand"/>
    <property type="match status" value="1"/>
</dbReference>
<dbReference type="GO" id="GO:0005096">
    <property type="term" value="F:GTPase activator activity"/>
    <property type="evidence" value="ECO:0007669"/>
    <property type="project" value="UniProtKB-KW"/>
</dbReference>
<feature type="region of interest" description="Disordered" evidence="5">
    <location>
        <begin position="378"/>
        <end position="408"/>
    </location>
</feature>
<dbReference type="GO" id="GO:0005509">
    <property type="term" value="F:calcium ion binding"/>
    <property type="evidence" value="ECO:0007669"/>
    <property type="project" value="InterPro"/>
</dbReference>
<dbReference type="Pfam" id="PF20412">
    <property type="entry name" value="RALGAPB_N"/>
    <property type="match status" value="1"/>
</dbReference>
<dbReference type="InterPro" id="IPR002048">
    <property type="entry name" value="EF_hand_dom"/>
</dbReference>
<accession>A0A8S1CBX6</accession>
<dbReference type="Proteomes" id="UP000494165">
    <property type="component" value="Unassembled WGS sequence"/>
</dbReference>
<feature type="compositionally biased region" description="Low complexity" evidence="5">
    <location>
        <begin position="449"/>
        <end position="462"/>
    </location>
</feature>
<evidence type="ECO:0000313" key="9">
    <source>
        <dbReference type="Proteomes" id="UP000494165"/>
    </source>
</evidence>
<feature type="domain" description="EF-hand" evidence="7">
    <location>
        <begin position="1648"/>
        <end position="1683"/>
    </location>
</feature>
<proteinExistence type="predicted"/>
<evidence type="ECO:0000313" key="8">
    <source>
        <dbReference type="EMBL" id="CAB3365597.1"/>
    </source>
</evidence>
<dbReference type="InterPro" id="IPR035974">
    <property type="entry name" value="Rap/Ran-GAP_sf"/>
</dbReference>
<keyword evidence="2" id="KW-0479">Metal-binding</keyword>
<evidence type="ECO:0000259" key="6">
    <source>
        <dbReference type="PROSITE" id="PS50085"/>
    </source>
</evidence>
<dbReference type="Gene3D" id="1.10.238.10">
    <property type="entry name" value="EF-hand"/>
    <property type="match status" value="2"/>
</dbReference>
<dbReference type="Gene3D" id="3.40.50.11210">
    <property type="entry name" value="Rap/Ran-GAP"/>
    <property type="match status" value="1"/>
</dbReference>
<dbReference type="PROSITE" id="PS50222">
    <property type="entry name" value="EF_HAND_2"/>
    <property type="match status" value="3"/>
</dbReference>
<reference evidence="8 9" key="1">
    <citation type="submission" date="2020-04" db="EMBL/GenBank/DDBJ databases">
        <authorList>
            <person name="Alioto T."/>
            <person name="Alioto T."/>
            <person name="Gomez Garrido J."/>
        </authorList>
    </citation>
    <scope>NUCLEOTIDE SEQUENCE [LARGE SCALE GENOMIC DNA]</scope>
</reference>